<dbReference type="Gene3D" id="2.140.10.30">
    <property type="entry name" value="Dipeptidylpeptidase IV, N-terminal domain"/>
    <property type="match status" value="1"/>
</dbReference>
<dbReference type="PANTHER" id="PTHR11731">
    <property type="entry name" value="PROTEASE FAMILY S9B,C DIPEPTIDYL-PEPTIDASE IV-RELATED"/>
    <property type="match status" value="1"/>
</dbReference>
<dbReference type="PROSITE" id="PS51257">
    <property type="entry name" value="PROKAR_LIPOPROTEIN"/>
    <property type="match status" value="1"/>
</dbReference>
<sequence>MNLNKTALPSNKFQLIAVIIGTSVLFSCNATDSSSTAAVNIDSSKTSSIINTKTIEQKTLQIDTRVLEQAAPVSLTMEQIMSDPDWLGRQPENAYFSADGDSILYSRKREGAVVRDLFITSANQGNGIIVEHQDRHLYDYDVIVDDQDFDFVGWIHEGNVFAQNKQTKKVTQLTKSSDRAFNLSYYKKTGLSYQQGSRFYAVDVNTGKQEQLFEWYFGKAPTAVDAPKDYIAKEQIKLIKYIQVQRKNKQDRFEFDQKVKQENPSHMVSTFYFNKSDTNVAASVSPDGKYAIVVTRENTPTRSDTDIMPHYIQEDGRIAAQAVRKRVADAEPQAHDIHFLDLRANTQKRLSYKALPGVNEDVLASVKAENATRVGKTYTPNRLPREVRLLSTQSPIKWHDSSSHVALMLEAWDNKDRWIVTVDVEKPQLTNQHRAHDKAWINYRFNQFAWFDNSLSLWLLSEESGYSQLYTKALDGDLKAITQGNFVVDDVVLTKDDRYFYYTANKKHPGIYEIYRRPSEGGNATALTDLNGKTEYVLSPNENELVLTHSKLTMPPELYTVTVDDAVTESVMANKLTNTVSPEFLSIPWTSPSIVAIESSHTERPIYSRVYLPEQTDSNEKRRAVVFTHGAGYLQNAHLGWSGYFREFMFHSLLVSKGYVVLDMDYRASAGYGRDWRTAIYRQMGTPEVEDLKDGVRWLVDNANVDEGRIGTYGGSYGGFLTFMSLFNEPELFQAGAALRPVSDWAHYNLGYTSNILNTPNVDPIAYERSSPIYFAEGLNKPLLINAPMVDNNVFFVDVVRLVQRLIELEKENFETAIYPVEPHGFVQPSSWLDEYRRIFKLFETHL</sequence>
<dbReference type="Proteomes" id="UP001253545">
    <property type="component" value="Unassembled WGS sequence"/>
</dbReference>
<dbReference type="InterPro" id="IPR002469">
    <property type="entry name" value="Peptidase_S9B_N"/>
</dbReference>
<dbReference type="PANTHER" id="PTHR11731:SF193">
    <property type="entry name" value="DIPEPTIDYL PEPTIDASE 9"/>
    <property type="match status" value="1"/>
</dbReference>
<dbReference type="RefSeq" id="WP_311367831.1">
    <property type="nucleotide sequence ID" value="NZ_JAVRHX010000001.1"/>
</dbReference>
<protein>
    <submittedName>
        <fullName evidence="3">Prolyl oligopeptidase family serine peptidase</fullName>
    </submittedName>
</protein>
<dbReference type="Pfam" id="PF00930">
    <property type="entry name" value="DPPIV_N"/>
    <property type="match status" value="1"/>
</dbReference>
<dbReference type="Gene3D" id="3.40.50.1820">
    <property type="entry name" value="alpha/beta hydrolase"/>
    <property type="match status" value="1"/>
</dbReference>
<proteinExistence type="predicted"/>
<accession>A0ABU2ZQ03</accession>
<name>A0ABU2ZQ03_9ALTE</name>
<dbReference type="SUPFAM" id="SSF82171">
    <property type="entry name" value="DPP6 N-terminal domain-like"/>
    <property type="match status" value="1"/>
</dbReference>
<dbReference type="InterPro" id="IPR001375">
    <property type="entry name" value="Peptidase_S9_cat"/>
</dbReference>
<dbReference type="SUPFAM" id="SSF53474">
    <property type="entry name" value="alpha/beta-Hydrolases"/>
    <property type="match status" value="1"/>
</dbReference>
<gene>
    <name evidence="3" type="ORF">RM552_05835</name>
</gene>
<evidence type="ECO:0000313" key="3">
    <source>
        <dbReference type="EMBL" id="MDT0594356.1"/>
    </source>
</evidence>
<comment type="caution">
    <text evidence="3">The sequence shown here is derived from an EMBL/GenBank/DDBJ whole genome shotgun (WGS) entry which is preliminary data.</text>
</comment>
<organism evidence="3 4">
    <name type="scientific">Glaciecola petra</name>
    <dbReference type="NCBI Taxonomy" id="3075602"/>
    <lineage>
        <taxon>Bacteria</taxon>
        <taxon>Pseudomonadati</taxon>
        <taxon>Pseudomonadota</taxon>
        <taxon>Gammaproteobacteria</taxon>
        <taxon>Alteromonadales</taxon>
        <taxon>Alteromonadaceae</taxon>
        <taxon>Glaciecola</taxon>
    </lineage>
</organism>
<reference evidence="3 4" key="1">
    <citation type="submission" date="2023-09" db="EMBL/GenBank/DDBJ databases">
        <authorList>
            <person name="Rey-Velasco X."/>
        </authorList>
    </citation>
    <scope>NUCLEOTIDE SEQUENCE [LARGE SCALE GENOMIC DNA]</scope>
    <source>
        <strain evidence="3 4">P117</strain>
    </source>
</reference>
<feature type="domain" description="Peptidase S9 prolyl oligopeptidase catalytic" evidence="1">
    <location>
        <begin position="652"/>
        <end position="847"/>
    </location>
</feature>
<feature type="domain" description="Dipeptidylpeptidase IV N-terminal" evidence="2">
    <location>
        <begin position="395"/>
        <end position="556"/>
    </location>
</feature>
<dbReference type="InterPro" id="IPR050278">
    <property type="entry name" value="Serine_Prot_S9B/DPPIV"/>
</dbReference>
<dbReference type="EMBL" id="JAVRHX010000001">
    <property type="protein sequence ID" value="MDT0594356.1"/>
    <property type="molecule type" value="Genomic_DNA"/>
</dbReference>
<evidence type="ECO:0000313" key="4">
    <source>
        <dbReference type="Proteomes" id="UP001253545"/>
    </source>
</evidence>
<dbReference type="InterPro" id="IPR029058">
    <property type="entry name" value="AB_hydrolase_fold"/>
</dbReference>
<evidence type="ECO:0000259" key="2">
    <source>
        <dbReference type="Pfam" id="PF00930"/>
    </source>
</evidence>
<evidence type="ECO:0000259" key="1">
    <source>
        <dbReference type="Pfam" id="PF00326"/>
    </source>
</evidence>
<dbReference type="Pfam" id="PF00326">
    <property type="entry name" value="Peptidase_S9"/>
    <property type="match status" value="1"/>
</dbReference>
<keyword evidence="4" id="KW-1185">Reference proteome</keyword>